<evidence type="ECO:0000256" key="1">
    <source>
        <dbReference type="SAM" id="MobiDB-lite"/>
    </source>
</evidence>
<dbReference type="InterPro" id="IPR011333">
    <property type="entry name" value="SKP1/BTB/POZ_sf"/>
</dbReference>
<name>A0ABR3JA25_9AGAR</name>
<sequence>METSFTDVPELPAPPASKRRRGMVEERRHPDLYFEDGNLVLSAMDEETALDHNTEHQIVTFFRVHRSILAKHSPVFRDMLAFPTPQDVERYDGVPHVRLYDSCDDLTGFLTAFYEPLYIPPEHYDGAFSKKMLGPLKLATKYQVDSLRARIISQVRKDWPSTLKAWDKRFSPMHDERGPSHPDPLHSINLAYKGGICDEIPTELGLMFYQLSVDLHPPDDLDTIASCLQLPAFLRLLKGRERLNSFMFKTIGEVVSLPCTKPECDQTAFWRHIFLDPSLQEFGWRGTRDPLGLIYMTLEYDGRLCHTCCREYCRRFKGCRQAIFGALPSLFRA</sequence>
<dbReference type="CDD" id="cd18186">
    <property type="entry name" value="BTB_POZ_ZBTB_KLHL-like"/>
    <property type="match status" value="1"/>
</dbReference>
<dbReference type="EMBL" id="JASNQZ010000010">
    <property type="protein sequence ID" value="KAL0952535.1"/>
    <property type="molecule type" value="Genomic_DNA"/>
</dbReference>
<dbReference type="Gene3D" id="3.30.710.10">
    <property type="entry name" value="Potassium Channel Kv1.1, Chain A"/>
    <property type="match status" value="1"/>
</dbReference>
<proteinExistence type="predicted"/>
<dbReference type="Proteomes" id="UP001556367">
    <property type="component" value="Unassembled WGS sequence"/>
</dbReference>
<organism evidence="2 3">
    <name type="scientific">Hohenbuehelia grisea</name>
    <dbReference type="NCBI Taxonomy" id="104357"/>
    <lineage>
        <taxon>Eukaryota</taxon>
        <taxon>Fungi</taxon>
        <taxon>Dikarya</taxon>
        <taxon>Basidiomycota</taxon>
        <taxon>Agaricomycotina</taxon>
        <taxon>Agaricomycetes</taxon>
        <taxon>Agaricomycetidae</taxon>
        <taxon>Agaricales</taxon>
        <taxon>Pleurotineae</taxon>
        <taxon>Pleurotaceae</taxon>
        <taxon>Hohenbuehelia</taxon>
    </lineage>
</organism>
<dbReference type="SUPFAM" id="SSF54695">
    <property type="entry name" value="POZ domain"/>
    <property type="match status" value="1"/>
</dbReference>
<reference evidence="3" key="1">
    <citation type="submission" date="2024-06" db="EMBL/GenBank/DDBJ databases">
        <title>Multi-omics analyses provide insights into the biosynthesis of the anticancer antibiotic pleurotin in Hohenbuehelia grisea.</title>
        <authorList>
            <person name="Weaver J.A."/>
            <person name="Alberti F."/>
        </authorList>
    </citation>
    <scope>NUCLEOTIDE SEQUENCE [LARGE SCALE GENOMIC DNA]</scope>
    <source>
        <strain evidence="3">T-177</strain>
    </source>
</reference>
<protein>
    <recommendedName>
        <fullName evidence="4">BTB domain-containing protein</fullName>
    </recommendedName>
</protein>
<evidence type="ECO:0000313" key="2">
    <source>
        <dbReference type="EMBL" id="KAL0952535.1"/>
    </source>
</evidence>
<evidence type="ECO:0000313" key="3">
    <source>
        <dbReference type="Proteomes" id="UP001556367"/>
    </source>
</evidence>
<accession>A0ABR3JA25</accession>
<keyword evidence="3" id="KW-1185">Reference proteome</keyword>
<gene>
    <name evidence="2" type="ORF">HGRIS_006794</name>
</gene>
<feature type="region of interest" description="Disordered" evidence="1">
    <location>
        <begin position="1"/>
        <end position="25"/>
    </location>
</feature>
<evidence type="ECO:0008006" key="4">
    <source>
        <dbReference type="Google" id="ProtNLM"/>
    </source>
</evidence>
<comment type="caution">
    <text evidence="2">The sequence shown here is derived from an EMBL/GenBank/DDBJ whole genome shotgun (WGS) entry which is preliminary data.</text>
</comment>